<dbReference type="PANTHER" id="PTHR43190">
    <property type="entry name" value="N-ACETYL-D-GLUCOSAMINE KINASE"/>
    <property type="match status" value="1"/>
</dbReference>
<evidence type="ECO:0000313" key="3">
    <source>
        <dbReference type="Proteomes" id="UP000199632"/>
    </source>
</evidence>
<dbReference type="SUPFAM" id="SSF53067">
    <property type="entry name" value="Actin-like ATPase domain"/>
    <property type="match status" value="2"/>
</dbReference>
<reference evidence="3" key="1">
    <citation type="submission" date="2016-10" db="EMBL/GenBank/DDBJ databases">
        <authorList>
            <person name="Varghese N."/>
            <person name="Submissions S."/>
        </authorList>
    </citation>
    <scope>NUCLEOTIDE SEQUENCE [LARGE SCALE GENOMIC DNA]</scope>
    <source>
        <strain evidence="3">DSM 44718</strain>
    </source>
</reference>
<dbReference type="InterPro" id="IPR052519">
    <property type="entry name" value="Euk-type_GlcNAc_Kinase"/>
</dbReference>
<accession>A0A1H3MMC7</accession>
<dbReference type="Gene3D" id="3.30.420.40">
    <property type="match status" value="2"/>
</dbReference>
<proteinExistence type="predicted"/>
<organism evidence="2 3">
    <name type="scientific">Asanoa ishikariensis</name>
    <dbReference type="NCBI Taxonomy" id="137265"/>
    <lineage>
        <taxon>Bacteria</taxon>
        <taxon>Bacillati</taxon>
        <taxon>Actinomycetota</taxon>
        <taxon>Actinomycetes</taxon>
        <taxon>Micromonosporales</taxon>
        <taxon>Micromonosporaceae</taxon>
        <taxon>Asanoa</taxon>
    </lineage>
</organism>
<dbReference type="InterPro" id="IPR002731">
    <property type="entry name" value="ATPase_BadF"/>
</dbReference>
<gene>
    <name evidence="2" type="ORF">SAMN05421684_1487</name>
</gene>
<evidence type="ECO:0000259" key="1">
    <source>
        <dbReference type="Pfam" id="PF01869"/>
    </source>
</evidence>
<sequence length="305" mass="29796">MCLVTLVIGGDCGGTSTRVVVTTLDGAVVGRGRGGPGNPVARPPASTAAALVGAVREALGDLDPADVVGAVVGVAGYSRLTTPAGAAAYASAWATTGVPAPLRTVGDAVVAYAAGGHDSPTGSVLIAGTGAIACEIVDWTVGRRVDGIGWLLGDEGSGFWFGVAAARHTAHALHAGTDGALVSAVHATVGGAGPEGFVSAFYALPRDKMAALAPLVFEAVRLGDPAATAIVASGADRLTATLLALPPTEGPIVLAGGLLTAVPELREAVESRLHAATGRTPLLAGDAAEAAARLAAAQSEARAPS</sequence>
<dbReference type="OrthoDB" id="8701357at2"/>
<dbReference type="Proteomes" id="UP000199632">
    <property type="component" value="Unassembled WGS sequence"/>
</dbReference>
<feature type="domain" description="ATPase BadF/BadG/BcrA/BcrD type" evidence="1">
    <location>
        <begin position="9"/>
        <end position="277"/>
    </location>
</feature>
<protein>
    <submittedName>
        <fullName evidence="2">BadF-type ATPase</fullName>
    </submittedName>
</protein>
<dbReference type="STRING" id="137265.SAMN05421684_1487"/>
<evidence type="ECO:0000313" key="2">
    <source>
        <dbReference type="EMBL" id="SDY77578.1"/>
    </source>
</evidence>
<dbReference type="InterPro" id="IPR043129">
    <property type="entry name" value="ATPase_NBD"/>
</dbReference>
<dbReference type="EMBL" id="FNQB01000001">
    <property type="protein sequence ID" value="SDY77578.1"/>
    <property type="molecule type" value="Genomic_DNA"/>
</dbReference>
<dbReference type="PANTHER" id="PTHR43190:SF3">
    <property type="entry name" value="N-ACETYL-D-GLUCOSAMINE KINASE"/>
    <property type="match status" value="1"/>
</dbReference>
<dbReference type="Pfam" id="PF01869">
    <property type="entry name" value="BcrAD_BadFG"/>
    <property type="match status" value="1"/>
</dbReference>
<dbReference type="AlphaFoldDB" id="A0A1H3MMC7"/>
<name>A0A1H3MMC7_9ACTN</name>
<keyword evidence="3" id="KW-1185">Reference proteome</keyword>